<evidence type="ECO:0000313" key="1">
    <source>
        <dbReference type="EMBL" id="TGZ56231.1"/>
    </source>
</evidence>
<keyword evidence="2" id="KW-1185">Reference proteome</keyword>
<name>A0A4S2L144_9HYME</name>
<dbReference type="AlphaFoldDB" id="A0A4S2L144"/>
<dbReference type="Proteomes" id="UP000310200">
    <property type="component" value="Unassembled WGS sequence"/>
</dbReference>
<reference evidence="1 2" key="1">
    <citation type="journal article" date="2019" name="Philos. Trans. R. Soc. Lond., B, Biol. Sci.">
        <title>Ant behaviour and brain gene expression of defending hosts depend on the ecological success of the intruding social parasite.</title>
        <authorList>
            <person name="Kaur R."/>
            <person name="Stoldt M."/>
            <person name="Jongepier E."/>
            <person name="Feldmeyer B."/>
            <person name="Menzel F."/>
            <person name="Bornberg-Bauer E."/>
            <person name="Foitzik S."/>
        </authorList>
    </citation>
    <scope>NUCLEOTIDE SEQUENCE [LARGE SCALE GENOMIC DNA]</scope>
    <source>
        <tissue evidence="1">Whole body</tissue>
    </source>
</reference>
<feature type="non-terminal residue" evidence="1">
    <location>
        <position position="1"/>
    </location>
</feature>
<accession>A0A4S2L144</accession>
<dbReference type="EMBL" id="QBLH01000372">
    <property type="protein sequence ID" value="TGZ56231.1"/>
    <property type="molecule type" value="Genomic_DNA"/>
</dbReference>
<evidence type="ECO:0000313" key="2">
    <source>
        <dbReference type="Proteomes" id="UP000310200"/>
    </source>
</evidence>
<organism evidence="1 2">
    <name type="scientific">Temnothorax longispinosus</name>
    <dbReference type="NCBI Taxonomy" id="300112"/>
    <lineage>
        <taxon>Eukaryota</taxon>
        <taxon>Metazoa</taxon>
        <taxon>Ecdysozoa</taxon>
        <taxon>Arthropoda</taxon>
        <taxon>Hexapoda</taxon>
        <taxon>Insecta</taxon>
        <taxon>Pterygota</taxon>
        <taxon>Neoptera</taxon>
        <taxon>Endopterygota</taxon>
        <taxon>Hymenoptera</taxon>
        <taxon>Apocrita</taxon>
        <taxon>Aculeata</taxon>
        <taxon>Formicoidea</taxon>
        <taxon>Formicidae</taxon>
        <taxon>Myrmicinae</taxon>
        <taxon>Temnothorax</taxon>
    </lineage>
</organism>
<sequence>YRPRQLVEKGERKRCLYASRVSCPTVPACETRGSSERSEEERWRKRASWTLEGEQGGANEWTTGLTAAECTAGSPAILRFVSSHLQIRC</sequence>
<proteinExistence type="predicted"/>
<protein>
    <submittedName>
        <fullName evidence="1">Uncharacterized protein</fullName>
    </submittedName>
</protein>
<comment type="caution">
    <text evidence="1">The sequence shown here is derived from an EMBL/GenBank/DDBJ whole genome shotgun (WGS) entry which is preliminary data.</text>
</comment>
<gene>
    <name evidence="1" type="ORF">DBV15_01656</name>
</gene>